<protein>
    <submittedName>
        <fullName evidence="1">Uncharacterized protein</fullName>
    </submittedName>
</protein>
<proteinExistence type="predicted"/>
<organism evidence="1 2">
    <name type="scientific">Tumebacillus permanentifrigoris</name>
    <dbReference type="NCBI Taxonomy" id="378543"/>
    <lineage>
        <taxon>Bacteria</taxon>
        <taxon>Bacillati</taxon>
        <taxon>Bacillota</taxon>
        <taxon>Bacilli</taxon>
        <taxon>Bacillales</taxon>
        <taxon>Alicyclobacillaceae</taxon>
        <taxon>Tumebacillus</taxon>
    </lineage>
</organism>
<evidence type="ECO:0000313" key="2">
    <source>
        <dbReference type="Proteomes" id="UP000245634"/>
    </source>
</evidence>
<reference evidence="1 2" key="1">
    <citation type="submission" date="2018-05" db="EMBL/GenBank/DDBJ databases">
        <title>Genomic Encyclopedia of Type Strains, Phase IV (KMG-IV): sequencing the most valuable type-strain genomes for metagenomic binning, comparative biology and taxonomic classification.</title>
        <authorList>
            <person name="Goeker M."/>
        </authorList>
    </citation>
    <scope>NUCLEOTIDE SEQUENCE [LARGE SCALE GENOMIC DNA]</scope>
    <source>
        <strain evidence="1 2">DSM 18773</strain>
    </source>
</reference>
<dbReference type="EMBL" id="QGGL01000020">
    <property type="protein sequence ID" value="PWK06312.1"/>
    <property type="molecule type" value="Genomic_DNA"/>
</dbReference>
<name>A0A316D3V7_9BACL</name>
<dbReference type="AlphaFoldDB" id="A0A316D3V7"/>
<accession>A0A316D3V7</accession>
<comment type="caution">
    <text evidence="1">The sequence shown here is derived from an EMBL/GenBank/DDBJ whole genome shotgun (WGS) entry which is preliminary data.</text>
</comment>
<gene>
    <name evidence="1" type="ORF">C7459_12076</name>
</gene>
<sequence>MLTGNVCYFTISFKQSQLLFHHRVARGDRDYLSMSERQTSTHTLEQIDTTERISPPRLRISSAIRGIAPNVRRANAITQRASYARQPHRSTSD</sequence>
<evidence type="ECO:0000313" key="1">
    <source>
        <dbReference type="EMBL" id="PWK06312.1"/>
    </source>
</evidence>
<dbReference type="Proteomes" id="UP000245634">
    <property type="component" value="Unassembled WGS sequence"/>
</dbReference>
<keyword evidence="2" id="KW-1185">Reference proteome</keyword>